<evidence type="ECO:0000313" key="2">
    <source>
        <dbReference type="EMBL" id="AQP25581.1"/>
    </source>
</evidence>
<dbReference type="InterPro" id="IPR011033">
    <property type="entry name" value="PRC_barrel-like_sf"/>
</dbReference>
<gene>
    <name evidence="2" type="ORF">orf9</name>
</gene>
<evidence type="ECO:0000259" key="1">
    <source>
        <dbReference type="Pfam" id="PF05239"/>
    </source>
</evidence>
<dbReference type="Gene3D" id="2.30.30.240">
    <property type="entry name" value="PRC-barrel domain"/>
    <property type="match status" value="1"/>
</dbReference>
<dbReference type="Pfam" id="PF05239">
    <property type="entry name" value="PRC"/>
    <property type="match status" value="1"/>
</dbReference>
<accession>A0A1S5VI83</accession>
<sequence length="166" mass="16882">MLFSRTLGCPVLSASDASRVGTVAGLVVDPERASITALRLTDVPSGGDVIPWTDVHAVGPDAVVVEAVASGRFTSAASPEVHNPLGKRLLTELGDQVGTLGDIAFDPESGGIGTLHTSRGEQVSGERLLGVGAYAVVIRVTPGSGARGITGLAEIPEVTEVTEVTE</sequence>
<feature type="domain" description="PRC-barrel" evidence="1">
    <location>
        <begin position="4"/>
        <end position="69"/>
    </location>
</feature>
<dbReference type="SUPFAM" id="SSF50346">
    <property type="entry name" value="PRC-barrel domain"/>
    <property type="match status" value="2"/>
</dbReference>
<dbReference type="EMBL" id="KX859301">
    <property type="protein sequence ID" value="AQP25581.1"/>
    <property type="molecule type" value="Genomic_DNA"/>
</dbReference>
<reference evidence="2" key="1">
    <citation type="submission" date="2016-09" db="EMBL/GenBank/DDBJ databases">
        <title>Formicamycins, antibacterial polyketides produced by Streptomyces formicae isolated from African Tetraponera plant-ants.</title>
        <authorList>
            <person name="Qin Z."/>
            <person name="Munnoch J.T."/>
            <person name="Devine R."/>
            <person name="Holmes N.A."/>
            <person name="Seipke R.F."/>
            <person name="Wilkinson B."/>
            <person name="Hutchings M.I."/>
        </authorList>
    </citation>
    <scope>NUCLEOTIDE SEQUENCE</scope>
    <source>
        <strain evidence="2">KY5</strain>
    </source>
</reference>
<organism evidence="2">
    <name type="scientific">Streptomyces sp. KY5</name>
    <dbReference type="NCBI Taxonomy" id="1958824"/>
    <lineage>
        <taxon>Bacteria</taxon>
        <taxon>Bacillati</taxon>
        <taxon>Actinomycetota</taxon>
        <taxon>Actinomycetes</taxon>
        <taxon>Kitasatosporales</taxon>
        <taxon>Streptomycetaceae</taxon>
        <taxon>Streptomyces</taxon>
    </lineage>
</organism>
<dbReference type="AlphaFoldDB" id="A0A1S5VI83"/>
<proteinExistence type="predicted"/>
<name>A0A1S5VI83_9ACTN</name>
<dbReference type="InterPro" id="IPR027275">
    <property type="entry name" value="PRC-brl_dom"/>
</dbReference>
<protein>
    <recommendedName>
        <fullName evidence="1">PRC-barrel domain-containing protein</fullName>
    </recommendedName>
</protein>